<organism evidence="1 2">
    <name type="scientific">Pluteus cervinus</name>
    <dbReference type="NCBI Taxonomy" id="181527"/>
    <lineage>
        <taxon>Eukaryota</taxon>
        <taxon>Fungi</taxon>
        <taxon>Dikarya</taxon>
        <taxon>Basidiomycota</taxon>
        <taxon>Agaricomycotina</taxon>
        <taxon>Agaricomycetes</taxon>
        <taxon>Agaricomycetidae</taxon>
        <taxon>Agaricales</taxon>
        <taxon>Pluteineae</taxon>
        <taxon>Pluteaceae</taxon>
        <taxon>Pluteus</taxon>
    </lineage>
</organism>
<accession>A0ACD3APF1</accession>
<dbReference type="Proteomes" id="UP000308600">
    <property type="component" value="Unassembled WGS sequence"/>
</dbReference>
<evidence type="ECO:0000313" key="1">
    <source>
        <dbReference type="EMBL" id="TFK67603.1"/>
    </source>
</evidence>
<reference evidence="1 2" key="1">
    <citation type="journal article" date="2019" name="Nat. Ecol. Evol.">
        <title>Megaphylogeny resolves global patterns of mushroom evolution.</title>
        <authorList>
            <person name="Varga T."/>
            <person name="Krizsan K."/>
            <person name="Foldi C."/>
            <person name="Dima B."/>
            <person name="Sanchez-Garcia M."/>
            <person name="Sanchez-Ramirez S."/>
            <person name="Szollosi G.J."/>
            <person name="Szarkandi J.G."/>
            <person name="Papp V."/>
            <person name="Albert L."/>
            <person name="Andreopoulos W."/>
            <person name="Angelini C."/>
            <person name="Antonin V."/>
            <person name="Barry K.W."/>
            <person name="Bougher N.L."/>
            <person name="Buchanan P."/>
            <person name="Buyck B."/>
            <person name="Bense V."/>
            <person name="Catcheside P."/>
            <person name="Chovatia M."/>
            <person name="Cooper J."/>
            <person name="Damon W."/>
            <person name="Desjardin D."/>
            <person name="Finy P."/>
            <person name="Geml J."/>
            <person name="Haridas S."/>
            <person name="Hughes K."/>
            <person name="Justo A."/>
            <person name="Karasinski D."/>
            <person name="Kautmanova I."/>
            <person name="Kiss B."/>
            <person name="Kocsube S."/>
            <person name="Kotiranta H."/>
            <person name="LaButti K.M."/>
            <person name="Lechner B.E."/>
            <person name="Liimatainen K."/>
            <person name="Lipzen A."/>
            <person name="Lukacs Z."/>
            <person name="Mihaltcheva S."/>
            <person name="Morgado L.N."/>
            <person name="Niskanen T."/>
            <person name="Noordeloos M.E."/>
            <person name="Ohm R.A."/>
            <person name="Ortiz-Santana B."/>
            <person name="Ovrebo C."/>
            <person name="Racz N."/>
            <person name="Riley R."/>
            <person name="Savchenko A."/>
            <person name="Shiryaev A."/>
            <person name="Soop K."/>
            <person name="Spirin V."/>
            <person name="Szebenyi C."/>
            <person name="Tomsovsky M."/>
            <person name="Tulloss R.E."/>
            <person name="Uehling J."/>
            <person name="Grigoriev I.V."/>
            <person name="Vagvolgyi C."/>
            <person name="Papp T."/>
            <person name="Martin F.M."/>
            <person name="Miettinen O."/>
            <person name="Hibbett D.S."/>
            <person name="Nagy L.G."/>
        </authorList>
    </citation>
    <scope>NUCLEOTIDE SEQUENCE [LARGE SCALE GENOMIC DNA]</scope>
    <source>
        <strain evidence="1 2">NL-1719</strain>
    </source>
</reference>
<name>A0ACD3APF1_9AGAR</name>
<keyword evidence="2" id="KW-1185">Reference proteome</keyword>
<proteinExistence type="predicted"/>
<evidence type="ECO:0000313" key="2">
    <source>
        <dbReference type="Proteomes" id="UP000308600"/>
    </source>
</evidence>
<protein>
    <submittedName>
        <fullName evidence="1">Uncharacterized protein</fullName>
    </submittedName>
</protein>
<sequence>MSITVLCYILDLDYRLPPFDLSGDKTTIILERSSRLSLDVASLLDLWSTPVLEPPKLHFLREYFEHPLEENWKVPLSRSRWQELLHSGVDRPEDRCKNENLNLLFKQSEDEKVDAIWHQLCYSITGRVLDPNGTEDLFHDFWDINIKRFLLLCLPAQFVRNSD</sequence>
<dbReference type="EMBL" id="ML208372">
    <property type="protein sequence ID" value="TFK67603.1"/>
    <property type="molecule type" value="Genomic_DNA"/>
</dbReference>
<gene>
    <name evidence="1" type="ORF">BDN72DRAFT_898854</name>
</gene>